<reference evidence="2 3" key="1">
    <citation type="submission" date="2014-03" db="EMBL/GenBank/DDBJ databases">
        <title>Draft genome sequence of the novel thermoacidophilic archaea Acidianus copahuensis ALE1 strain, isolated from Copahue volcanic area in Neuquen Argentina.</title>
        <authorList>
            <person name="Urbieta M.S."/>
            <person name="Rascovan N."/>
            <person name="Castro C."/>
            <person name="Revale S."/>
            <person name="Giaveno M.A."/>
            <person name="Vazquez M.P."/>
            <person name="Donati E.R."/>
        </authorList>
    </citation>
    <scope>NUCLEOTIDE SEQUENCE [LARGE SCALE GENOMIC DNA]</scope>
    <source>
        <strain evidence="2 3">ALE1</strain>
    </source>
</reference>
<feature type="transmembrane region" description="Helical" evidence="1">
    <location>
        <begin position="173"/>
        <end position="193"/>
    </location>
</feature>
<dbReference type="Proteomes" id="UP000024332">
    <property type="component" value="Unassembled WGS sequence"/>
</dbReference>
<dbReference type="OrthoDB" id="41344at2157"/>
<keyword evidence="3" id="KW-1185">Reference proteome</keyword>
<accession>A0A031LTX6</accession>
<keyword evidence="1" id="KW-1133">Transmembrane helix</keyword>
<dbReference type="EMBL" id="JFZT01000021">
    <property type="protein sequence ID" value="EZQ10568.1"/>
    <property type="molecule type" value="Genomic_DNA"/>
</dbReference>
<sequence length="202" mass="22763">MELRSEDRYLILGLVLIASSVNPFSQYLYGTLELAKFSFDMLLVWGSGLLGIWLYKLLYNKGGKVTSAVLSFNYSTKGILFVWIIAGSIVTYWYIPGPFDYSVINMVGRSLQIISFIVAGIIAGLGWEAMSNAWRSITLFSMFSMMAAVAEIFLEMASYYSTNYYPAYSSIQLVYTSYALFAMAAVPSTYYMVKILKDLDLF</sequence>
<dbReference type="InterPro" id="IPR009844">
    <property type="entry name" value="DUF1404"/>
</dbReference>
<protein>
    <recommendedName>
        <fullName evidence="4">DUF1404 domain-containing protein</fullName>
    </recommendedName>
</protein>
<keyword evidence="1" id="KW-0812">Transmembrane</keyword>
<keyword evidence="1" id="KW-0472">Membrane</keyword>
<evidence type="ECO:0008006" key="4">
    <source>
        <dbReference type="Google" id="ProtNLM"/>
    </source>
</evidence>
<name>A0A031LTX6_9CREN</name>
<dbReference type="Pfam" id="PF07185">
    <property type="entry name" value="DUF1404"/>
    <property type="match status" value="1"/>
</dbReference>
<proteinExistence type="predicted"/>
<feature type="transmembrane region" description="Helical" evidence="1">
    <location>
        <begin position="107"/>
        <end position="127"/>
    </location>
</feature>
<comment type="caution">
    <text evidence="2">The sequence shown here is derived from an EMBL/GenBank/DDBJ whole genome shotgun (WGS) entry which is preliminary data.</text>
</comment>
<organism evidence="2 3">
    <name type="scientific">Candidatus Acidianus copahuensis</name>
    <dbReference type="NCBI Taxonomy" id="1160895"/>
    <lineage>
        <taxon>Archaea</taxon>
        <taxon>Thermoproteota</taxon>
        <taxon>Thermoprotei</taxon>
        <taxon>Sulfolobales</taxon>
        <taxon>Sulfolobaceae</taxon>
        <taxon>Acidianus</taxon>
    </lineage>
</organism>
<dbReference type="RefSeq" id="WP_048099070.1">
    <property type="nucleotide sequence ID" value="NZ_JFZT01000021.1"/>
</dbReference>
<feature type="transmembrane region" description="Helical" evidence="1">
    <location>
        <begin position="78"/>
        <end position="95"/>
    </location>
</feature>
<feature type="transmembrane region" description="Helical" evidence="1">
    <location>
        <begin position="139"/>
        <end position="161"/>
    </location>
</feature>
<dbReference type="AlphaFoldDB" id="A0A031LTX6"/>
<gene>
    <name evidence="2" type="ORF">CM19_03815</name>
</gene>
<evidence type="ECO:0000313" key="2">
    <source>
        <dbReference type="EMBL" id="EZQ10568.1"/>
    </source>
</evidence>
<evidence type="ECO:0000313" key="3">
    <source>
        <dbReference type="Proteomes" id="UP000024332"/>
    </source>
</evidence>
<dbReference type="STRING" id="1160895.CM19_03815"/>
<feature type="transmembrane region" description="Helical" evidence="1">
    <location>
        <begin position="41"/>
        <end position="58"/>
    </location>
</feature>
<evidence type="ECO:0000256" key="1">
    <source>
        <dbReference type="SAM" id="Phobius"/>
    </source>
</evidence>
<feature type="transmembrane region" description="Helical" evidence="1">
    <location>
        <begin position="9"/>
        <end position="29"/>
    </location>
</feature>